<dbReference type="Proteomes" id="UP000617340">
    <property type="component" value="Unassembled WGS sequence"/>
</dbReference>
<evidence type="ECO:0000313" key="2">
    <source>
        <dbReference type="Proteomes" id="UP000617340"/>
    </source>
</evidence>
<dbReference type="EMBL" id="JACSDZ010000003">
    <property type="protein sequence ID" value="KAF7410074.1"/>
    <property type="molecule type" value="Genomic_DNA"/>
</dbReference>
<accession>A0A834NJF1</accession>
<gene>
    <name evidence="1" type="ORF">HZH68_004455</name>
</gene>
<name>A0A834NJF1_VESGE</name>
<dbReference type="AlphaFoldDB" id="A0A834NJF1"/>
<keyword evidence="2" id="KW-1185">Reference proteome</keyword>
<comment type="caution">
    <text evidence="1">The sequence shown here is derived from an EMBL/GenBank/DDBJ whole genome shotgun (WGS) entry which is preliminary data.</text>
</comment>
<reference evidence="1" key="1">
    <citation type="journal article" date="2020" name="G3 (Bethesda)">
        <title>High-Quality Assemblies for Three Invasive Social Wasps from the &lt;i&gt;Vespula&lt;/i&gt; Genus.</title>
        <authorList>
            <person name="Harrop T.W.R."/>
            <person name="Guhlin J."/>
            <person name="McLaughlin G.M."/>
            <person name="Permina E."/>
            <person name="Stockwell P."/>
            <person name="Gilligan J."/>
            <person name="Le Lec M.F."/>
            <person name="Gruber M.A.M."/>
            <person name="Quinn O."/>
            <person name="Lovegrove M."/>
            <person name="Duncan E.J."/>
            <person name="Remnant E.J."/>
            <person name="Van Eeckhoven J."/>
            <person name="Graham B."/>
            <person name="Knapp R.A."/>
            <person name="Langford K.W."/>
            <person name="Kronenberg Z."/>
            <person name="Press M.O."/>
            <person name="Eacker S.M."/>
            <person name="Wilson-Rankin E.E."/>
            <person name="Purcell J."/>
            <person name="Lester P.J."/>
            <person name="Dearden P.K."/>
        </authorList>
    </citation>
    <scope>NUCLEOTIDE SEQUENCE</scope>
    <source>
        <strain evidence="1">Linc-1</strain>
    </source>
</reference>
<evidence type="ECO:0000313" key="1">
    <source>
        <dbReference type="EMBL" id="KAF7410074.1"/>
    </source>
</evidence>
<sequence>MLLESLMRTCWLGCCDRGVRTYLCQLCGDSRICSPTIGILTVLEQQQQQQEQQQQQQRNGALRQECGIVLSQWLGLCSGKRPCLKTSTTTMQNFN</sequence>
<proteinExistence type="predicted"/>
<protein>
    <submittedName>
        <fullName evidence="1">Uncharacterized protein</fullName>
    </submittedName>
</protein>
<organism evidence="1 2">
    <name type="scientific">Vespula germanica</name>
    <name type="common">German yellow jacket</name>
    <name type="synonym">Paravespula germanica</name>
    <dbReference type="NCBI Taxonomy" id="30212"/>
    <lineage>
        <taxon>Eukaryota</taxon>
        <taxon>Metazoa</taxon>
        <taxon>Ecdysozoa</taxon>
        <taxon>Arthropoda</taxon>
        <taxon>Hexapoda</taxon>
        <taxon>Insecta</taxon>
        <taxon>Pterygota</taxon>
        <taxon>Neoptera</taxon>
        <taxon>Endopterygota</taxon>
        <taxon>Hymenoptera</taxon>
        <taxon>Apocrita</taxon>
        <taxon>Aculeata</taxon>
        <taxon>Vespoidea</taxon>
        <taxon>Vespidae</taxon>
        <taxon>Vespinae</taxon>
        <taxon>Vespula</taxon>
    </lineage>
</organism>